<name>A0ABD3GHZ5_9MARC</name>
<feature type="region of interest" description="Disordered" evidence="3">
    <location>
        <begin position="421"/>
        <end position="443"/>
    </location>
</feature>
<evidence type="ECO:0000256" key="3">
    <source>
        <dbReference type="SAM" id="MobiDB-lite"/>
    </source>
</evidence>
<proteinExistence type="predicted"/>
<feature type="compositionally biased region" description="Low complexity" evidence="3">
    <location>
        <begin position="579"/>
        <end position="592"/>
    </location>
</feature>
<keyword evidence="6" id="KW-1185">Reference proteome</keyword>
<keyword evidence="2" id="KW-0804">Transcription</keyword>
<dbReference type="AlphaFoldDB" id="A0ABD3GHZ5"/>
<evidence type="ECO:0000256" key="1">
    <source>
        <dbReference type="ARBA" id="ARBA00023015"/>
    </source>
</evidence>
<accession>A0ABD3GHZ5</accession>
<protein>
    <recommendedName>
        <fullName evidence="4">Transcription factor MYC/MYB N-terminal domain-containing protein</fullName>
    </recommendedName>
</protein>
<dbReference type="EMBL" id="JBJQOH010000007">
    <property type="protein sequence ID" value="KAL3678808.1"/>
    <property type="molecule type" value="Genomic_DNA"/>
</dbReference>
<evidence type="ECO:0000256" key="2">
    <source>
        <dbReference type="ARBA" id="ARBA00023163"/>
    </source>
</evidence>
<organism evidence="5 6">
    <name type="scientific">Riccia sorocarpa</name>
    <dbReference type="NCBI Taxonomy" id="122646"/>
    <lineage>
        <taxon>Eukaryota</taxon>
        <taxon>Viridiplantae</taxon>
        <taxon>Streptophyta</taxon>
        <taxon>Embryophyta</taxon>
        <taxon>Marchantiophyta</taxon>
        <taxon>Marchantiopsida</taxon>
        <taxon>Marchantiidae</taxon>
        <taxon>Marchantiales</taxon>
        <taxon>Ricciaceae</taxon>
        <taxon>Riccia</taxon>
    </lineage>
</organism>
<gene>
    <name evidence="5" type="ORF">R1sor_021764</name>
</gene>
<reference evidence="5 6" key="1">
    <citation type="submission" date="2024-09" db="EMBL/GenBank/DDBJ databases">
        <title>Chromosome-scale assembly of Riccia sorocarpa.</title>
        <authorList>
            <person name="Paukszto L."/>
        </authorList>
    </citation>
    <scope>NUCLEOTIDE SEQUENCE [LARGE SCALE GENOMIC DNA]</scope>
    <source>
        <strain evidence="5">LP-2024</strain>
        <tissue evidence="5">Aerial parts of the thallus</tissue>
    </source>
</reference>
<feature type="domain" description="Transcription factor MYC/MYB N-terminal" evidence="4">
    <location>
        <begin position="14"/>
        <end position="204"/>
    </location>
</feature>
<evidence type="ECO:0000259" key="4">
    <source>
        <dbReference type="Pfam" id="PF14215"/>
    </source>
</evidence>
<dbReference type="Pfam" id="PF14215">
    <property type="entry name" value="bHLH-MYC_N"/>
    <property type="match status" value="1"/>
</dbReference>
<feature type="region of interest" description="Disordered" evidence="3">
    <location>
        <begin position="465"/>
        <end position="499"/>
    </location>
</feature>
<feature type="compositionally biased region" description="Low complexity" evidence="3">
    <location>
        <begin position="514"/>
        <end position="530"/>
    </location>
</feature>
<dbReference type="PANTHER" id="PTHR46633">
    <property type="entry name" value="TRANSCRIPTION FACTOR MYC/MYB-RELATED"/>
    <property type="match status" value="1"/>
</dbReference>
<evidence type="ECO:0000313" key="5">
    <source>
        <dbReference type="EMBL" id="KAL3678808.1"/>
    </source>
</evidence>
<sequence>MMERQGLPVLNHVLQHTLRGLCSDTQWVYAVFWRILPRNYPPPKWENEGGVMDRSKGNKRNWILVWEDGFCDFSACCAAREAKSGARYGSNSYPADESAEPTMQPELFFKMSHEVYNYGEGLMGKVAADNSHKWVYREPMEHEISFLSPWHGSLDPHPRTWEAQFKAGIQTVAVISVREGLVQLGSLKKVVEDLNFVILMQRKFSYLQSIPGVFVPHPSPFPGLKRNNSSDRDSPPTSLDAGGWPIPSREQQPQNSINGGHHLIMRSNSDPFRLSQYAKQQLAGTGSPGILGMKRPNEDVLSLGTGRDFPFLPPAAVNFSGSPRFTSSPLSRSPECPSPPKALNTGTGRGAVNPSLLPSMSSLHNLLSKLPSVTATENGSPLSSSPSVLSNLSLSSQLQRSQSFPHQSQLQQQLQQQLQHVQQQAQQQHHQQPLSPTSSAESPCLQVVGSSSIQSHAAACGAMVGGLEDSPSCERASPPHQSNGSGSSSGGGSGIAEGGCGGAGVSGGVGGSGVRFDGGTSNTTSAATASRNVSETSSSSHDQRQQQQPSWHGTPEHEQQQQQEASGSVSDQPHHQNHQHLNNSNHNQQQQQRPTCSKDKVSSFLDSFDPDTLSDLGGLHEELLENSDTYNSLFSEIIS</sequence>
<feature type="region of interest" description="Disordered" evidence="3">
    <location>
        <begin position="221"/>
        <end position="265"/>
    </location>
</feature>
<feature type="region of interest" description="Disordered" evidence="3">
    <location>
        <begin position="514"/>
        <end position="603"/>
    </location>
</feature>
<dbReference type="Proteomes" id="UP001633002">
    <property type="component" value="Unassembled WGS sequence"/>
</dbReference>
<keyword evidence="1" id="KW-0805">Transcription regulation</keyword>
<dbReference type="InterPro" id="IPR025610">
    <property type="entry name" value="MYC/MYB_N"/>
</dbReference>
<feature type="compositionally biased region" description="Low complexity" evidence="3">
    <location>
        <begin position="421"/>
        <end position="436"/>
    </location>
</feature>
<feature type="region of interest" description="Disordered" evidence="3">
    <location>
        <begin position="323"/>
        <end position="357"/>
    </location>
</feature>
<feature type="compositionally biased region" description="Polar residues" evidence="3">
    <location>
        <begin position="249"/>
        <end position="258"/>
    </location>
</feature>
<dbReference type="PANTHER" id="PTHR46633:SF3">
    <property type="entry name" value="SERINE_THREONINE-PROTEIN KINASE WNK (WITH NO LYSINE)-LIKE PROTEIN"/>
    <property type="match status" value="1"/>
</dbReference>
<feature type="compositionally biased region" description="Polar residues" evidence="3">
    <location>
        <begin position="560"/>
        <end position="571"/>
    </location>
</feature>
<feature type="compositionally biased region" description="Low complexity" evidence="3">
    <location>
        <begin position="537"/>
        <end position="550"/>
    </location>
</feature>
<evidence type="ECO:0000313" key="6">
    <source>
        <dbReference type="Proteomes" id="UP001633002"/>
    </source>
</evidence>
<comment type="caution">
    <text evidence="5">The sequence shown here is derived from an EMBL/GenBank/DDBJ whole genome shotgun (WGS) entry which is preliminary data.</text>
</comment>
<feature type="compositionally biased region" description="Gly residues" evidence="3">
    <location>
        <begin position="487"/>
        <end position="499"/>
    </location>
</feature>